<dbReference type="Proteomes" id="UP000483286">
    <property type="component" value="Unassembled WGS sequence"/>
</dbReference>
<gene>
    <name evidence="2" type="ORF">GO986_17545</name>
</gene>
<dbReference type="AlphaFoldDB" id="A0A7C9M8F9"/>
<name>A0A7C9M8F9_9DEIO</name>
<organism evidence="2 3">
    <name type="scientific">Deinococcus arboris</name>
    <dbReference type="NCBI Taxonomy" id="2682977"/>
    <lineage>
        <taxon>Bacteria</taxon>
        <taxon>Thermotogati</taxon>
        <taxon>Deinococcota</taxon>
        <taxon>Deinococci</taxon>
        <taxon>Deinococcales</taxon>
        <taxon>Deinococcaceae</taxon>
        <taxon>Deinococcus</taxon>
    </lineage>
</organism>
<protein>
    <submittedName>
        <fullName evidence="2">Uncharacterized protein</fullName>
    </submittedName>
</protein>
<dbReference type="EMBL" id="WQLB01000030">
    <property type="protein sequence ID" value="MVN88545.1"/>
    <property type="molecule type" value="Genomic_DNA"/>
</dbReference>
<reference evidence="2 3" key="1">
    <citation type="submission" date="2019-12" db="EMBL/GenBank/DDBJ databases">
        <title>Deinococcus sp. HMF7620 Genome sequencing and assembly.</title>
        <authorList>
            <person name="Kang H."/>
            <person name="Kim H."/>
            <person name="Joh K."/>
        </authorList>
    </citation>
    <scope>NUCLEOTIDE SEQUENCE [LARGE SCALE GENOMIC DNA]</scope>
    <source>
        <strain evidence="2 3">HMF7620</strain>
    </source>
</reference>
<feature type="compositionally biased region" description="Polar residues" evidence="1">
    <location>
        <begin position="323"/>
        <end position="333"/>
    </location>
</feature>
<comment type="caution">
    <text evidence="2">The sequence shown here is derived from an EMBL/GenBank/DDBJ whole genome shotgun (WGS) entry which is preliminary data.</text>
</comment>
<keyword evidence="3" id="KW-1185">Reference proteome</keyword>
<proteinExistence type="predicted"/>
<dbReference type="RefSeq" id="WP_157460602.1">
    <property type="nucleotide sequence ID" value="NZ_WQLB01000030.1"/>
</dbReference>
<evidence type="ECO:0000256" key="1">
    <source>
        <dbReference type="SAM" id="MobiDB-lite"/>
    </source>
</evidence>
<evidence type="ECO:0000313" key="2">
    <source>
        <dbReference type="EMBL" id="MVN88545.1"/>
    </source>
</evidence>
<sequence>MSFLRAVKLLLTRPTRARETPRVAYASPRTAVLAFLNDPQWSAESLAQQDNWIRFRYDGVVGEWLDDPDGDWLQLRFRQPMTEAQRASELAKYEGWSVLCAQHTLFRWDIDEAAQAYYGDVSILFHEQYNQIECIRLAFNSAKLFSQESNQIALDRSNDFFVESRREPSVALCLWRWFDSPLAPEGTRVFKSTYSEHWFETGSAVCSVMAEQWLYYGRIAYTSGDYQSYMQESGERRLMLYKMHLGLQRWFPRLRNFVLMTGNPVNDGGNETSLSILVSSGTDAAPIFDRMFREFYEQVTELTEWFNFDFNPQTAPWFDHSVKTPQKGYTRQSAPRGMPELAKEHP</sequence>
<evidence type="ECO:0000313" key="3">
    <source>
        <dbReference type="Proteomes" id="UP000483286"/>
    </source>
</evidence>
<accession>A0A7C9M8F9</accession>
<feature type="region of interest" description="Disordered" evidence="1">
    <location>
        <begin position="321"/>
        <end position="346"/>
    </location>
</feature>